<keyword evidence="3" id="KW-1185">Reference proteome</keyword>
<dbReference type="KEGG" id="ada:A5CPEGH6_20880"/>
<dbReference type="InterPro" id="IPR007345">
    <property type="entry name" value="Polysacch_pyruvyl_Trfase"/>
</dbReference>
<proteinExistence type="predicted"/>
<reference evidence="3" key="1">
    <citation type="submission" date="2019-06" db="EMBL/GenBank/DDBJ databases">
        <title>Alistipes onderdonkii subsp. vulgaris subsp. nov., Alistipes dispar sp. nov. and Alistipes communis sp. nov., isolated from human faeces, and creation of Alistipes onderdonkii subsp. onderdonkii subsp. nov.</title>
        <authorList>
            <person name="Sakamoto M."/>
            <person name="Ikeyama N."/>
            <person name="Ogata Y."/>
            <person name="Suda W."/>
            <person name="Iino T."/>
            <person name="Hattori M."/>
            <person name="Ohkuma M."/>
        </authorList>
    </citation>
    <scope>NUCLEOTIDE SEQUENCE [LARGE SCALE GENOMIC DNA]</scope>
    <source>
        <strain evidence="3">5CPEGH6</strain>
    </source>
</reference>
<evidence type="ECO:0000259" key="1">
    <source>
        <dbReference type="Pfam" id="PF04230"/>
    </source>
</evidence>
<dbReference type="GeneID" id="98674075"/>
<dbReference type="Proteomes" id="UP000319374">
    <property type="component" value="Chromosome"/>
</dbReference>
<dbReference type="AlphaFoldDB" id="A0A4Y1X2S3"/>
<evidence type="ECO:0000313" key="2">
    <source>
        <dbReference type="EMBL" id="BBL07450.1"/>
    </source>
</evidence>
<organism evidence="2 3">
    <name type="scientific">Alistipes dispar</name>
    <dbReference type="NCBI Taxonomy" id="2585119"/>
    <lineage>
        <taxon>Bacteria</taxon>
        <taxon>Pseudomonadati</taxon>
        <taxon>Bacteroidota</taxon>
        <taxon>Bacteroidia</taxon>
        <taxon>Bacteroidales</taxon>
        <taxon>Rikenellaceae</taxon>
        <taxon>Alistipes</taxon>
    </lineage>
</organism>
<dbReference type="OrthoDB" id="9799278at2"/>
<gene>
    <name evidence="2" type="ORF">A5CPEGH6_20880</name>
</gene>
<protein>
    <submittedName>
        <fullName evidence="2">MurB family protein</fullName>
    </submittedName>
</protein>
<accession>A0A4Y1X2S3</accession>
<name>A0A4Y1X2S3_9BACT</name>
<dbReference type="RefSeq" id="WP_141429622.1">
    <property type="nucleotide sequence ID" value="NZ_AP019736.1"/>
</dbReference>
<feature type="domain" description="Polysaccharide pyruvyl transferase" evidence="1">
    <location>
        <begin position="13"/>
        <end position="308"/>
    </location>
</feature>
<sequence length="382" mass="43126">MKIALLTLPLHANYGGVLQAFALKTVLERLGHEVWLVDNRRREKPVSNLFLKTVLRRAVESLFHRKEIFAELNTALTQDYKKSEIEKFIYRRLSPRTAPVYDADDYASIAADGGGYDLYIVGSDQVWRPRYAKELGPYFFSFLEGTAARRIAYAASFGAAECEYTREERERCARLLAEFEGVSVRERTGIGQCRDYFGRDDARQVLDPTLLLTAEDYRPLFIPGIAPAETIHCYLFRAGSAVRREIGRTAAARGLEIVRMTDRTNESEGKMPGIGQWLSALHDARYVVTDSFHACAFCILFHKPFAVYINRRRGSARIRSLLEQFGLEGRIASPGKPLAQTLDAPIDWEAVERTLEERRADSRGFLALHLQEAPPLSAAAGE</sequence>
<dbReference type="EMBL" id="AP019736">
    <property type="protein sequence ID" value="BBL07450.1"/>
    <property type="molecule type" value="Genomic_DNA"/>
</dbReference>
<evidence type="ECO:0000313" key="3">
    <source>
        <dbReference type="Proteomes" id="UP000319374"/>
    </source>
</evidence>
<dbReference type="Pfam" id="PF04230">
    <property type="entry name" value="PS_pyruv_trans"/>
    <property type="match status" value="1"/>
</dbReference>